<organism evidence="2 3">
    <name type="scientific">Nannochloropsis salina CCMP1776</name>
    <dbReference type="NCBI Taxonomy" id="1027361"/>
    <lineage>
        <taxon>Eukaryota</taxon>
        <taxon>Sar</taxon>
        <taxon>Stramenopiles</taxon>
        <taxon>Ochrophyta</taxon>
        <taxon>Eustigmatophyceae</taxon>
        <taxon>Eustigmatales</taxon>
        <taxon>Monodopsidaceae</taxon>
        <taxon>Microchloropsis</taxon>
        <taxon>Microchloropsis salina</taxon>
    </lineage>
</organism>
<dbReference type="EMBL" id="SDOX01000127">
    <property type="protein sequence ID" value="TFJ81477.1"/>
    <property type="molecule type" value="Genomic_DNA"/>
</dbReference>
<dbReference type="GO" id="GO:0005881">
    <property type="term" value="C:cytoplasmic microtubule"/>
    <property type="evidence" value="ECO:0007669"/>
    <property type="project" value="TreeGrafter"/>
</dbReference>
<reference evidence="2 3" key="1">
    <citation type="submission" date="2019-01" db="EMBL/GenBank/DDBJ databases">
        <title>Nuclear Genome Assembly of the Microalgal Biofuel strain Nannochloropsis salina CCMP1776.</title>
        <authorList>
            <person name="Hovde B."/>
        </authorList>
    </citation>
    <scope>NUCLEOTIDE SEQUENCE [LARGE SCALE GENOMIC DNA]</scope>
    <source>
        <strain evidence="2 3">CCMP1776</strain>
    </source>
</reference>
<dbReference type="GO" id="GO:0000226">
    <property type="term" value="P:microtubule cytoskeleton organization"/>
    <property type="evidence" value="ECO:0007669"/>
    <property type="project" value="TreeGrafter"/>
</dbReference>
<evidence type="ECO:0000256" key="1">
    <source>
        <dbReference type="SAM" id="MobiDB-lite"/>
    </source>
</evidence>
<feature type="compositionally biased region" description="Basic and acidic residues" evidence="1">
    <location>
        <begin position="410"/>
        <end position="419"/>
    </location>
</feature>
<feature type="region of interest" description="Disordered" evidence="1">
    <location>
        <begin position="246"/>
        <end position="470"/>
    </location>
</feature>
<protein>
    <recommendedName>
        <fullName evidence="4">CLASP N-terminal domain-containing protein</fullName>
    </recommendedName>
</protein>
<dbReference type="InterPro" id="IPR016024">
    <property type="entry name" value="ARM-type_fold"/>
</dbReference>
<dbReference type="PANTHER" id="PTHR21567">
    <property type="entry name" value="CLASP"/>
    <property type="match status" value="1"/>
</dbReference>
<gene>
    <name evidence="2" type="ORF">NSK_007199</name>
</gene>
<proteinExistence type="predicted"/>
<dbReference type="InterPro" id="IPR011989">
    <property type="entry name" value="ARM-like"/>
</dbReference>
<accession>A0A4D9CTV7</accession>
<dbReference type="Gene3D" id="1.25.10.10">
    <property type="entry name" value="Leucine-rich Repeat Variant"/>
    <property type="match status" value="2"/>
</dbReference>
<dbReference type="OrthoDB" id="63891at2759"/>
<feature type="region of interest" description="Disordered" evidence="1">
    <location>
        <begin position="676"/>
        <end position="697"/>
    </location>
</feature>
<feature type="compositionally biased region" description="Low complexity" evidence="1">
    <location>
        <begin position="446"/>
        <end position="467"/>
    </location>
</feature>
<comment type="caution">
    <text evidence="2">The sequence shown here is derived from an EMBL/GenBank/DDBJ whole genome shotgun (WGS) entry which is preliminary data.</text>
</comment>
<dbReference type="SUPFAM" id="SSF48371">
    <property type="entry name" value="ARM repeat"/>
    <property type="match status" value="1"/>
</dbReference>
<name>A0A4D9CTV7_9STRA</name>
<dbReference type="Proteomes" id="UP000355283">
    <property type="component" value="Unassembled WGS sequence"/>
</dbReference>
<feature type="compositionally biased region" description="Basic and acidic residues" evidence="1">
    <location>
        <begin position="262"/>
        <end position="274"/>
    </location>
</feature>
<keyword evidence="3" id="KW-1185">Reference proteome</keyword>
<dbReference type="GO" id="GO:0008017">
    <property type="term" value="F:microtubule binding"/>
    <property type="evidence" value="ECO:0007669"/>
    <property type="project" value="TreeGrafter"/>
</dbReference>
<evidence type="ECO:0000313" key="2">
    <source>
        <dbReference type="EMBL" id="TFJ81477.1"/>
    </source>
</evidence>
<evidence type="ECO:0008006" key="4">
    <source>
        <dbReference type="Google" id="ProtNLM"/>
    </source>
</evidence>
<feature type="compositionally biased region" description="Low complexity" evidence="1">
    <location>
        <begin position="293"/>
        <end position="312"/>
    </location>
</feature>
<evidence type="ECO:0000313" key="3">
    <source>
        <dbReference type="Proteomes" id="UP000355283"/>
    </source>
</evidence>
<sequence>MKKRNSTPDDSIRKSAHQSFNNSIFQSAVLKCLHFVVEAGKSQVAYHLDALFPSLLLHHLHPAYTRLVLSILKILLECVPPPQLLSYALRFDAFAHPSLLVREAFLGPVCDALAASNVLALQPIEHRLTKTLWALVMEATKDGTEVTQAREWARKALRLIYRCLACDGIEGTQEVDGQRQEGRKQAGRRGGDSVFWNLLQAHVTEAMILNLKSWLPADRQEIEHKHKENKEDQGRTGIDALNQELLVTPPGSPSVKSFCGRSTHDSDSRRERLSRSLIPRPPAKQKTLDTRRSPASAFSPPLPLPLVASSAPDFPSTHSPSSCNISPGAFPPPTSPIVARRGSGRKGIVDWRDDHDDEEIQSRDSTFPETPSPPTPCRSTTSPAPRLSLKHPATTSSSPPTPTTGLFPSHLREGDENVTDKPGYSAPQSPLPQSEHRLQPRVRRLPSQASSPSSSSHSSPVGPSSAPTHTPTIQYLTIAQLRPLPDPNQSLTHLVTSLPTADWPENFHSLTTIRRLALHHPDILFALSPPSLRLLLVELFRLIDNLRSAVAKNALLTLADIWSHAGRAPKPKHSEKGSVEGIDPRLLENALPILVPPLLRRCCDTSGFLAQTAEAAFEAVIHHTPDMARLLSALLPMAAHKHPLARRRVATVVRQCLSRLAATSSFVSPVTGAGSVGPLTKRMHRKKRAGNAIAAADGSKNKQVGCDTLSAELRERLKKAKEKWLSDADAETRAEGRKIVEILQNSSDANRSESTQIKE</sequence>
<feature type="compositionally biased region" description="Polar residues" evidence="1">
    <location>
        <begin position="316"/>
        <end position="325"/>
    </location>
</feature>
<dbReference type="AlphaFoldDB" id="A0A4D9CTV7"/>